<comment type="caution">
    <text evidence="1">The sequence shown here is derived from an EMBL/GenBank/DDBJ whole genome shotgun (WGS) entry which is preliminary data.</text>
</comment>
<dbReference type="EMBL" id="MFGW01000011">
    <property type="protein sequence ID" value="OGF68170.1"/>
    <property type="molecule type" value="Genomic_DNA"/>
</dbReference>
<accession>A0A1F5VXQ7</accession>
<dbReference type="Proteomes" id="UP000178943">
    <property type="component" value="Unassembled WGS sequence"/>
</dbReference>
<evidence type="ECO:0000313" key="1">
    <source>
        <dbReference type="EMBL" id="OGF68170.1"/>
    </source>
</evidence>
<protein>
    <submittedName>
        <fullName evidence="1">Uncharacterized protein</fullName>
    </submittedName>
</protein>
<organism evidence="1 2">
    <name type="scientific">Candidatus Fischerbacteria bacterium RBG_13_37_8</name>
    <dbReference type="NCBI Taxonomy" id="1817863"/>
    <lineage>
        <taxon>Bacteria</taxon>
        <taxon>Candidatus Fischeribacteriota</taxon>
    </lineage>
</organism>
<proteinExistence type="predicted"/>
<gene>
    <name evidence="1" type="ORF">A2Y62_01265</name>
</gene>
<reference evidence="1 2" key="1">
    <citation type="journal article" date="2016" name="Nat. Commun.">
        <title>Thousands of microbial genomes shed light on interconnected biogeochemical processes in an aquifer system.</title>
        <authorList>
            <person name="Anantharaman K."/>
            <person name="Brown C.T."/>
            <person name="Hug L.A."/>
            <person name="Sharon I."/>
            <person name="Castelle C.J."/>
            <person name="Probst A.J."/>
            <person name="Thomas B.C."/>
            <person name="Singh A."/>
            <person name="Wilkins M.J."/>
            <person name="Karaoz U."/>
            <person name="Brodie E.L."/>
            <person name="Williams K.H."/>
            <person name="Hubbard S.S."/>
            <person name="Banfield J.F."/>
        </authorList>
    </citation>
    <scope>NUCLEOTIDE SEQUENCE [LARGE SCALE GENOMIC DNA]</scope>
</reference>
<dbReference type="AlphaFoldDB" id="A0A1F5VXQ7"/>
<sequence length="59" mass="6364">MLMHTKAFIIASTPMVGVAIPNGCAVIMSPVSAGRNNPQWTMLFIIREGLLRLPPANSQ</sequence>
<evidence type="ECO:0000313" key="2">
    <source>
        <dbReference type="Proteomes" id="UP000178943"/>
    </source>
</evidence>
<name>A0A1F5VXQ7_9BACT</name>